<organism evidence="3 4">
    <name type="scientific">Symbiodinium necroappetens</name>
    <dbReference type="NCBI Taxonomy" id="1628268"/>
    <lineage>
        <taxon>Eukaryota</taxon>
        <taxon>Sar</taxon>
        <taxon>Alveolata</taxon>
        <taxon>Dinophyceae</taxon>
        <taxon>Suessiales</taxon>
        <taxon>Symbiodiniaceae</taxon>
        <taxon>Symbiodinium</taxon>
    </lineage>
</organism>
<evidence type="ECO:0000313" key="3">
    <source>
        <dbReference type="EMBL" id="CAE7209724.1"/>
    </source>
</evidence>
<feature type="transmembrane region" description="Helical" evidence="2">
    <location>
        <begin position="97"/>
        <end position="121"/>
    </location>
</feature>
<feature type="transmembrane region" description="Helical" evidence="2">
    <location>
        <begin position="63"/>
        <end position="85"/>
    </location>
</feature>
<feature type="compositionally biased region" description="Basic residues" evidence="1">
    <location>
        <begin position="813"/>
        <end position="822"/>
    </location>
</feature>
<name>A0A812JJE1_9DINO</name>
<feature type="compositionally biased region" description="Basic and acidic residues" evidence="1">
    <location>
        <begin position="842"/>
        <end position="857"/>
    </location>
</feature>
<reference evidence="3" key="1">
    <citation type="submission" date="2021-02" db="EMBL/GenBank/DDBJ databases">
        <authorList>
            <person name="Dougan E. K."/>
            <person name="Rhodes N."/>
            <person name="Thang M."/>
            <person name="Chan C."/>
        </authorList>
    </citation>
    <scope>NUCLEOTIDE SEQUENCE</scope>
</reference>
<sequence>MTNVLSSLQLLIKCLMASIDMLFWTFCLLTFLQCVAGMIVSTLCRDFIENPEFLLATREEVYRYYGSFTRTFLTMFEILFANWAPPCRVLVDNVSEWFSLFFLVYRCIIGFAVLNVVNAVFVQQTMKTASFDEELAFKQKERDVITYTNKVRRKRIKTLAEVRSDSASPMLGYSDFLKATLVVESVGESQVQPGLPVQTRRVKLAYVPADPDHLRAQSINRVRLMIESDLSATKLGKVLYELASDLGNEGKIAATLTDTFAKKAPATLYKRTSSLWAYFKRNSRGDYRATLHLTEARVYEYVSELREEAGASAAKHFTEALNFFSALVGFLKFDVVEILSPRVKGVVHSALAAKRPRKQARPLTAAEVKGLEELVLKSLDEFVKMAAGFCLFCLANAGRWSDAQAAEGLKLDTSGRRPVIEAGTFRHKTASSAERKTTLLPYVGFGRLLANNAWAKTWLDVVQQVKTKVRCEGFLMPAFSEKTGRWLPRKMSSGEGTLVLRDLLAITQTSDEGAPLPTTHSLKATILSWACKHGTLSLQERMVLGHHLDKPSVSALTYGRANFVEPLRKLHQLLLEVEQGRFAPDAKPSALITAELEQLDEKTEEFERLMGGDAPLDADSASEVDDAGDAEEQAEEVAEEQCFTPIPLSACTSRESEMRADKKDPVALRIEGTIRITKTAALPHADTSTELHVRACMQRRALAMQMAGVATFSVLDSWITKLFAHMMKPTLTNMKPPSLHQLLDADKTLWMLVAQNTRGEMLTAGPVLPIDHAIKTLQDCPDVSFCLLPQRGGSSKRRLSPDSDSGDEPEGGKRKKKKKKGGKAKEDKKTDPPPGPPGPRLPKLDLPKGARTKDEDKKPLCFGYSRGTCPHQDKEKCSRGHHRCWFCLGNHPGKECPKKSNSEWVSGKVGNNVELPTSAEQALRYEKNYAEEPSTTFVHADEAEDLVGIYRTPLQTVQACLKLRHPIEFASPVPDLLMRCVVDVLNMGPVATVNHRTAALKSILGRRGELASKEAAVHAALHPDLKACLRGKQTCLWHELLQQTGFPDLQLVDDVRQGFEAVWRRQKVVSSCRPSDDANLDEELWQQTMAECEKGWVSGPYMSEAEVSRESRVALSTGETLNCAVHPSWGKDFNLVGRTLDLSSAYKQLGMKPEAQLVRPLVAWSPQHKQPVFFIASALMFGTTGSVFAFNRAALSLWHLAVSLGKTWITCYFDDFPGVELTRVAGSSRSFLEGLLKALGWSFAETGKKALPYAPVFHALGVTLDVSSCGSGKLTVGNKKSRVEELKRDAVRILDAGSISRQEAAAFHGRLNFAQGQLFGCIMKPAMQLLSKWAERQCAKGDAKVLASVMT</sequence>
<keyword evidence="4" id="KW-1185">Reference proteome</keyword>
<keyword evidence="2" id="KW-0472">Membrane</keyword>
<feature type="region of interest" description="Disordered" evidence="1">
    <location>
        <begin position="612"/>
        <end position="639"/>
    </location>
</feature>
<keyword evidence="2" id="KW-0812">Transmembrane</keyword>
<feature type="region of interest" description="Disordered" evidence="1">
    <location>
        <begin position="791"/>
        <end position="857"/>
    </location>
</feature>
<evidence type="ECO:0000256" key="1">
    <source>
        <dbReference type="SAM" id="MobiDB-lite"/>
    </source>
</evidence>
<keyword evidence="2" id="KW-1133">Transmembrane helix</keyword>
<dbReference type="Gene3D" id="1.10.287.70">
    <property type="match status" value="1"/>
</dbReference>
<feature type="compositionally biased region" description="Acidic residues" evidence="1">
    <location>
        <begin position="620"/>
        <end position="639"/>
    </location>
</feature>
<protein>
    <submittedName>
        <fullName evidence="3">Uncharacterized protein</fullName>
    </submittedName>
</protein>
<accession>A0A812JJE1</accession>
<comment type="caution">
    <text evidence="3">The sequence shown here is derived from an EMBL/GenBank/DDBJ whole genome shotgun (WGS) entry which is preliminary data.</text>
</comment>
<evidence type="ECO:0000256" key="2">
    <source>
        <dbReference type="SAM" id="Phobius"/>
    </source>
</evidence>
<gene>
    <name evidence="3" type="ORF">SNEC2469_LOCUS2045</name>
</gene>
<dbReference type="EMBL" id="CAJNJA010006397">
    <property type="protein sequence ID" value="CAE7209724.1"/>
    <property type="molecule type" value="Genomic_DNA"/>
</dbReference>
<evidence type="ECO:0000313" key="4">
    <source>
        <dbReference type="Proteomes" id="UP000601435"/>
    </source>
</evidence>
<dbReference type="OrthoDB" id="434719at2759"/>
<dbReference type="Proteomes" id="UP000601435">
    <property type="component" value="Unassembled WGS sequence"/>
</dbReference>
<feature type="transmembrane region" description="Helical" evidence="2">
    <location>
        <begin position="21"/>
        <end position="43"/>
    </location>
</feature>
<proteinExistence type="predicted"/>